<evidence type="ECO:0000259" key="3">
    <source>
        <dbReference type="PROSITE" id="PS51089"/>
    </source>
</evidence>
<dbReference type="PANTHER" id="PTHR11977">
    <property type="entry name" value="VILLIN"/>
    <property type="match status" value="1"/>
</dbReference>
<proteinExistence type="predicted"/>
<gene>
    <name evidence="4" type="ORF">V6N12_072452</name>
</gene>
<dbReference type="Gene3D" id="3.40.20.10">
    <property type="entry name" value="Severin"/>
    <property type="match status" value="6"/>
</dbReference>
<dbReference type="InterPro" id="IPR029006">
    <property type="entry name" value="ADF-H/Gelsolin-like_dom_sf"/>
</dbReference>
<dbReference type="CDD" id="cd11288">
    <property type="entry name" value="gelsolin_S5_like"/>
    <property type="match status" value="1"/>
</dbReference>
<dbReference type="Gene3D" id="1.10.950.10">
    <property type="entry name" value="Villin headpiece domain"/>
    <property type="match status" value="1"/>
</dbReference>
<organism evidence="4 5">
    <name type="scientific">Hibiscus sabdariffa</name>
    <name type="common">roselle</name>
    <dbReference type="NCBI Taxonomy" id="183260"/>
    <lineage>
        <taxon>Eukaryota</taxon>
        <taxon>Viridiplantae</taxon>
        <taxon>Streptophyta</taxon>
        <taxon>Embryophyta</taxon>
        <taxon>Tracheophyta</taxon>
        <taxon>Spermatophyta</taxon>
        <taxon>Magnoliopsida</taxon>
        <taxon>eudicotyledons</taxon>
        <taxon>Gunneridae</taxon>
        <taxon>Pentapetalae</taxon>
        <taxon>rosids</taxon>
        <taxon>malvids</taxon>
        <taxon>Malvales</taxon>
        <taxon>Malvaceae</taxon>
        <taxon>Malvoideae</taxon>
        <taxon>Hibiscus</taxon>
    </lineage>
</organism>
<feature type="compositionally biased region" description="Polar residues" evidence="2">
    <location>
        <begin position="819"/>
        <end position="833"/>
    </location>
</feature>
<dbReference type="CDD" id="cd11292">
    <property type="entry name" value="gelsolin_S3_like"/>
    <property type="match status" value="1"/>
</dbReference>
<sequence>MGERDPPPTQPIAVKVMSIGYCTGHQTGLVLCVPTSMYCTNIKDVDPVFHGAGAKPGLEIWCIEKLRLVPVPKSTIGKFYSGSAYVVLSTSVLKSGPTQHDIHYWLGNDANEVDSALASDKALELDEALGSCAVQYREVQGQETEKFLSYFKPCIIPAEGVYTSQQGTLNGDTYQVTLLTCKGDHVVHVKEVPFSRSSLNHNDVFILDTASKIYLFCGCNSSIQERAKALEVVQYIKENKHTGKCDVATIEDGKLVGDSDVGEFWSLFGGYAPIPRDSALSGPQHVDSPVILYWINLQGKLSQIGSESLDKDMLEKDKCYMLDCGAEVFVWMGRNTLITERKTSISAAEDFLRKQDRSNGTHLTFLTEGLETSIFKSYFNSWPQTVDTKLYDEGREKVAAIFKHQGYEVKELPEEDIQSYINCRGTLKVWRVDDHELFLIPASEQTKLYSGDCFIVQYTYPGNERDESLFYAWFGHGSVLEDRADAIFQMNAIVDSARGDPVMASFLFFLLQHLCSCSICCLDLANLMRQVEMGISWTEKDIPEFVKYFEAQVAQNKEPLQFFLIFQTLIVYKGGNSAGYKKFIAETGIDDDTYDEKKMALFRVQGTSPENMQAIQVDHVSSSLNSSYCYILQSENSVFTWIGNLTSSKDHDLLDRMIELINPAWQPVSVREGSEPDSFWSSLGGKTEYPREKEMKKFIEDPHLFKLICIEGDFKVKEIYSFSQDDLTTEDVLVLDCNKEIYVWIGRHSTIKSKQEAINLGLKFLQTDILEEQLSLESPIYVITEGHEPPFFTCFFEWDPSKANMHGNSFERKLATLKGKTSSGSAPSRNTLKSRSREATPDGLRSRSSSSNGWERRLSPASTISGSHLKFSDNHNVSSPTPVARKLFTESSPYQDSPIVESSFPSTNENSNQIDATETSANSLIYPYQRLTVSSPEPVSGIDVTKREAYLSEEEFAEKFGMPKGAFYKLPKWRQNKLKMTVGLF</sequence>
<evidence type="ECO:0000313" key="4">
    <source>
        <dbReference type="EMBL" id="KAK8582263.1"/>
    </source>
</evidence>
<feature type="compositionally biased region" description="Polar residues" evidence="2">
    <location>
        <begin position="903"/>
        <end position="913"/>
    </location>
</feature>
<comment type="caution">
    <text evidence="4">The sequence shown here is derived from an EMBL/GenBank/DDBJ whole genome shotgun (WGS) entry which is preliminary data.</text>
</comment>
<feature type="region of interest" description="Disordered" evidence="2">
    <location>
        <begin position="816"/>
        <end position="859"/>
    </location>
</feature>
<dbReference type="InterPro" id="IPR007122">
    <property type="entry name" value="Villin/Gelsolin"/>
</dbReference>
<dbReference type="CDD" id="cd11289">
    <property type="entry name" value="gelsolin_S2_like"/>
    <property type="match status" value="1"/>
</dbReference>
<dbReference type="SMART" id="SM00262">
    <property type="entry name" value="GEL"/>
    <property type="match status" value="6"/>
</dbReference>
<dbReference type="PROSITE" id="PS51089">
    <property type="entry name" value="HP"/>
    <property type="match status" value="1"/>
</dbReference>
<keyword evidence="5" id="KW-1185">Reference proteome</keyword>
<evidence type="ECO:0000313" key="5">
    <source>
        <dbReference type="Proteomes" id="UP001472677"/>
    </source>
</evidence>
<dbReference type="PANTHER" id="PTHR11977:SF25">
    <property type="entry name" value="VILLIN-1"/>
    <property type="match status" value="1"/>
</dbReference>
<evidence type="ECO:0000256" key="2">
    <source>
        <dbReference type="SAM" id="MobiDB-lite"/>
    </source>
</evidence>
<keyword evidence="1" id="KW-0117">Actin capping</keyword>
<feature type="region of interest" description="Disordered" evidence="2">
    <location>
        <begin position="894"/>
        <end position="913"/>
    </location>
</feature>
<dbReference type="CDD" id="cd11291">
    <property type="entry name" value="gelsolin_S6_like"/>
    <property type="match status" value="1"/>
</dbReference>
<dbReference type="SMART" id="SM00153">
    <property type="entry name" value="VHP"/>
    <property type="match status" value="1"/>
</dbReference>
<feature type="domain" description="HP" evidence="3">
    <location>
        <begin position="920"/>
        <end position="985"/>
    </location>
</feature>
<protein>
    <recommendedName>
        <fullName evidence="3">HP domain-containing protein</fullName>
    </recommendedName>
</protein>
<dbReference type="PRINTS" id="PR00597">
    <property type="entry name" value="GELSOLIN"/>
</dbReference>
<dbReference type="CDD" id="cd11290">
    <property type="entry name" value="gelsolin_S1_like"/>
    <property type="match status" value="1"/>
</dbReference>
<reference evidence="4 5" key="1">
    <citation type="journal article" date="2024" name="G3 (Bethesda)">
        <title>Genome assembly of Hibiscus sabdariffa L. provides insights into metabolisms of medicinal natural products.</title>
        <authorList>
            <person name="Kim T."/>
        </authorList>
    </citation>
    <scope>NUCLEOTIDE SEQUENCE [LARGE SCALE GENOMIC DNA]</scope>
    <source>
        <strain evidence="4">TK-2024</strain>
        <tissue evidence="4">Old leaves</tissue>
    </source>
</reference>
<accession>A0ABR2FMV4</accession>
<dbReference type="SUPFAM" id="SSF47050">
    <property type="entry name" value="VHP, Villin headpiece domain"/>
    <property type="match status" value="1"/>
</dbReference>
<dbReference type="InterPro" id="IPR003128">
    <property type="entry name" value="Villin_headpiece"/>
</dbReference>
<dbReference type="InterPro" id="IPR036886">
    <property type="entry name" value="Villin_headpiece_dom_sf"/>
</dbReference>
<dbReference type="EMBL" id="JBBPBM010000006">
    <property type="protein sequence ID" value="KAK8582263.1"/>
    <property type="molecule type" value="Genomic_DNA"/>
</dbReference>
<dbReference type="Pfam" id="PF00626">
    <property type="entry name" value="Gelsolin"/>
    <property type="match status" value="4"/>
</dbReference>
<dbReference type="CDD" id="cd11293">
    <property type="entry name" value="gelsolin_S4_like"/>
    <property type="match status" value="1"/>
</dbReference>
<dbReference type="Pfam" id="PF02209">
    <property type="entry name" value="VHP"/>
    <property type="match status" value="1"/>
</dbReference>
<dbReference type="InterPro" id="IPR007123">
    <property type="entry name" value="Gelsolin-like_dom"/>
</dbReference>
<dbReference type="Proteomes" id="UP001472677">
    <property type="component" value="Unassembled WGS sequence"/>
</dbReference>
<name>A0ABR2FMV4_9ROSI</name>
<dbReference type="SUPFAM" id="SSF55753">
    <property type="entry name" value="Actin depolymerizing proteins"/>
    <property type="match status" value="6"/>
</dbReference>
<evidence type="ECO:0000256" key="1">
    <source>
        <dbReference type="ARBA" id="ARBA00022467"/>
    </source>
</evidence>